<dbReference type="InterPro" id="IPR056852">
    <property type="entry name" value="AK17A/B"/>
</dbReference>
<dbReference type="PANTHER" id="PTHR12484">
    <property type="entry name" value="B-LYMPHOCYTE ANTIGEN-RELATED"/>
    <property type="match status" value="1"/>
</dbReference>
<accession>A0A8K0JXT6</accession>
<organism evidence="1 2">
    <name type="scientific">Ladona fulva</name>
    <name type="common">Scarce chaser dragonfly</name>
    <name type="synonym">Libellula fulva</name>
    <dbReference type="NCBI Taxonomy" id="123851"/>
    <lineage>
        <taxon>Eukaryota</taxon>
        <taxon>Metazoa</taxon>
        <taxon>Ecdysozoa</taxon>
        <taxon>Arthropoda</taxon>
        <taxon>Hexapoda</taxon>
        <taxon>Insecta</taxon>
        <taxon>Pterygota</taxon>
        <taxon>Palaeoptera</taxon>
        <taxon>Odonata</taxon>
        <taxon>Epiprocta</taxon>
        <taxon>Anisoptera</taxon>
        <taxon>Libelluloidea</taxon>
        <taxon>Libellulidae</taxon>
        <taxon>Ladona</taxon>
    </lineage>
</organism>
<comment type="caution">
    <text evidence="1">The sequence shown here is derived from an EMBL/GenBank/DDBJ whole genome shotgun (WGS) entry which is preliminary data.</text>
</comment>
<reference evidence="1" key="1">
    <citation type="submission" date="2013-04" db="EMBL/GenBank/DDBJ databases">
        <authorList>
            <person name="Qu J."/>
            <person name="Murali S.C."/>
            <person name="Bandaranaike D."/>
            <person name="Bellair M."/>
            <person name="Blankenburg K."/>
            <person name="Chao H."/>
            <person name="Dinh H."/>
            <person name="Doddapaneni H."/>
            <person name="Downs B."/>
            <person name="Dugan-Rocha S."/>
            <person name="Elkadiri S."/>
            <person name="Gnanaolivu R.D."/>
            <person name="Hernandez B."/>
            <person name="Javaid M."/>
            <person name="Jayaseelan J.C."/>
            <person name="Lee S."/>
            <person name="Li M."/>
            <person name="Ming W."/>
            <person name="Munidasa M."/>
            <person name="Muniz J."/>
            <person name="Nguyen L."/>
            <person name="Ongeri F."/>
            <person name="Osuji N."/>
            <person name="Pu L.-L."/>
            <person name="Puazo M."/>
            <person name="Qu C."/>
            <person name="Quiroz J."/>
            <person name="Raj R."/>
            <person name="Weissenberger G."/>
            <person name="Xin Y."/>
            <person name="Zou X."/>
            <person name="Han Y."/>
            <person name="Richards S."/>
            <person name="Worley K."/>
            <person name="Muzny D."/>
            <person name="Gibbs R."/>
        </authorList>
    </citation>
    <scope>NUCLEOTIDE SEQUENCE</scope>
    <source>
        <strain evidence="1">Sampled in the wild</strain>
    </source>
</reference>
<sequence>MNVYQSCSDTSDVIELFLPQSLYLKPIARLHISVQLPQLKVPGKSISNWEVMEKVRNIIKPEEFSSLKVSKSTFEFVRLEAEIENKSRIQLMLAKLDGRTIKLSGFADLLKVRAAEAKLPYPTRHMWDSYFRDSKHMNDIKPGERPDTIHICNIPCKWFQDKSRETGDRDLPSESIFRKVFETFGEIRCVDIPILDTVRNAARVSSGIQTFYFGQDHSFEGYVQFKEYVDFDRTKHLSDESIHRRQMERDKIMLEKRLMKEEEERKREEA</sequence>
<reference evidence="1" key="2">
    <citation type="submission" date="2017-10" db="EMBL/GenBank/DDBJ databases">
        <title>Ladona fulva Genome sequencing and assembly.</title>
        <authorList>
            <person name="Murali S."/>
            <person name="Richards S."/>
            <person name="Bandaranaike D."/>
            <person name="Bellair M."/>
            <person name="Blankenburg K."/>
            <person name="Chao H."/>
            <person name="Dinh H."/>
            <person name="Doddapaneni H."/>
            <person name="Dugan-Rocha S."/>
            <person name="Elkadiri S."/>
            <person name="Gnanaolivu R."/>
            <person name="Hernandez B."/>
            <person name="Skinner E."/>
            <person name="Javaid M."/>
            <person name="Lee S."/>
            <person name="Li M."/>
            <person name="Ming W."/>
            <person name="Munidasa M."/>
            <person name="Muniz J."/>
            <person name="Nguyen L."/>
            <person name="Hughes D."/>
            <person name="Osuji N."/>
            <person name="Pu L.-L."/>
            <person name="Puazo M."/>
            <person name="Qu C."/>
            <person name="Quiroz J."/>
            <person name="Raj R."/>
            <person name="Weissenberger G."/>
            <person name="Xin Y."/>
            <person name="Zou X."/>
            <person name="Han Y."/>
            <person name="Worley K."/>
            <person name="Muzny D."/>
            <person name="Gibbs R."/>
        </authorList>
    </citation>
    <scope>NUCLEOTIDE SEQUENCE</scope>
    <source>
        <strain evidence="1">Sampled in the wild</strain>
    </source>
</reference>
<dbReference type="PANTHER" id="PTHR12484:SF4">
    <property type="entry name" value="A-KINASE ANCHOR PROTEIN 17A"/>
    <property type="match status" value="1"/>
</dbReference>
<evidence type="ECO:0000313" key="2">
    <source>
        <dbReference type="Proteomes" id="UP000792457"/>
    </source>
</evidence>
<evidence type="ECO:0008006" key="3">
    <source>
        <dbReference type="Google" id="ProtNLM"/>
    </source>
</evidence>
<dbReference type="EMBL" id="KZ308184">
    <property type="protein sequence ID" value="KAG8224099.1"/>
    <property type="molecule type" value="Genomic_DNA"/>
</dbReference>
<proteinExistence type="predicted"/>
<feature type="non-terminal residue" evidence="1">
    <location>
        <position position="270"/>
    </location>
</feature>
<evidence type="ECO:0000313" key="1">
    <source>
        <dbReference type="EMBL" id="KAG8224099.1"/>
    </source>
</evidence>
<keyword evidence="2" id="KW-1185">Reference proteome</keyword>
<dbReference type="Pfam" id="PF25015">
    <property type="entry name" value="RBD_AKAP-17A"/>
    <property type="match status" value="1"/>
</dbReference>
<name>A0A8K0JXT6_LADFU</name>
<dbReference type="AlphaFoldDB" id="A0A8K0JXT6"/>
<dbReference type="Proteomes" id="UP000792457">
    <property type="component" value="Unassembled WGS sequence"/>
</dbReference>
<gene>
    <name evidence="1" type="ORF">J437_LFUL001793</name>
</gene>
<protein>
    <recommendedName>
        <fullName evidence="3">A-kinase anchor protein 17A</fullName>
    </recommendedName>
</protein>
<dbReference type="OrthoDB" id="1918237at2759"/>